<dbReference type="AlphaFoldDB" id="A0A256IW84"/>
<feature type="transmembrane region" description="Helical" evidence="2">
    <location>
        <begin position="143"/>
        <end position="170"/>
    </location>
</feature>
<feature type="region of interest" description="Disordered" evidence="1">
    <location>
        <begin position="275"/>
        <end position="427"/>
    </location>
</feature>
<sequence length="427" mass="41499">MLTAAATALTRTDDTAGVVLVGGAVTLLAWVLTPAWLVGVLFVSPAVAAAAPVALAPWLVARGYFVRVTRSAIQTGEATGTPSLVAWGELVRDGVKSVLLSAALLAPLAGGLAVAGGVVAALIEGPVDPAATATAVESALGPGGPAVVAVAAVGVVAALVGAYLLAFAYVRPAALAAFAASGRLRDGLSPQTVADIAATGPYATGWTLAAGALAVGYAVAAPTAPLVVGVALAFLVRVVAHGLYGRGAAAAMAGGPDSRTEPGVTEAHIATDAGGRALRETGATHGDVTARGDAATRGDAMTRGNATARGGTETRGNATARGGTETRGKVAARGGTAAAEVGRGRDAPSVPAVSGDGGRPMRSEPPAAVQTGRTVPIEGGDDPADATAEVNADAAEPDGTDADKPDAAGPDGGFVWGPRLSDAEDKS</sequence>
<accession>A0A256IW84</accession>
<comment type="caution">
    <text evidence="3">The sequence shown here is derived from an EMBL/GenBank/DDBJ whole genome shotgun (WGS) entry which is preliminary data.</text>
</comment>
<feature type="compositionally biased region" description="Low complexity" evidence="1">
    <location>
        <begin position="385"/>
        <end position="394"/>
    </location>
</feature>
<evidence type="ECO:0000313" key="3">
    <source>
        <dbReference type="EMBL" id="OYR60387.1"/>
    </source>
</evidence>
<proteinExistence type="predicted"/>
<keyword evidence="2" id="KW-0812">Transmembrane</keyword>
<protein>
    <recommendedName>
        <fullName evidence="5">DUF4013 domain-containing protein</fullName>
    </recommendedName>
</protein>
<evidence type="ECO:0008006" key="5">
    <source>
        <dbReference type="Google" id="ProtNLM"/>
    </source>
</evidence>
<gene>
    <name evidence="3" type="ORF">DJ80_15535</name>
</gene>
<feature type="transmembrane region" description="Helical" evidence="2">
    <location>
        <begin position="35"/>
        <end position="60"/>
    </location>
</feature>
<reference evidence="3 4" key="1">
    <citation type="journal article" date="2014" name="Front. Microbiol.">
        <title>Population and genomic analysis of the genus Halorubrum.</title>
        <authorList>
            <person name="Fullmer M.S."/>
            <person name="Soucy S.M."/>
            <person name="Swithers K.S."/>
            <person name="Makkay A.M."/>
            <person name="Wheeler R."/>
            <person name="Ventosa A."/>
            <person name="Gogarten J.P."/>
            <person name="Papke R.T."/>
        </authorList>
    </citation>
    <scope>NUCLEOTIDE SEQUENCE [LARGE SCALE GENOMIC DNA]</scope>
    <source>
        <strain evidence="3 4">Ga36</strain>
    </source>
</reference>
<feature type="transmembrane region" description="Helical" evidence="2">
    <location>
        <begin position="98"/>
        <end position="123"/>
    </location>
</feature>
<organism evidence="3 4">
    <name type="scientific">Halorubrum ezzemoulense</name>
    <name type="common">Halorubrum chaoviator</name>
    <dbReference type="NCBI Taxonomy" id="337243"/>
    <lineage>
        <taxon>Archaea</taxon>
        <taxon>Methanobacteriati</taxon>
        <taxon>Methanobacteriota</taxon>
        <taxon>Stenosarchaea group</taxon>
        <taxon>Halobacteria</taxon>
        <taxon>Halobacteriales</taxon>
        <taxon>Haloferacaceae</taxon>
        <taxon>Halorubrum</taxon>
    </lineage>
</organism>
<evidence type="ECO:0000256" key="2">
    <source>
        <dbReference type="SAM" id="Phobius"/>
    </source>
</evidence>
<dbReference type="Proteomes" id="UP000215731">
    <property type="component" value="Unassembled WGS sequence"/>
</dbReference>
<keyword evidence="2" id="KW-0472">Membrane</keyword>
<keyword evidence="2" id="KW-1133">Transmembrane helix</keyword>
<dbReference type="EMBL" id="NHOZ01000145">
    <property type="protein sequence ID" value="OYR60387.1"/>
    <property type="molecule type" value="Genomic_DNA"/>
</dbReference>
<evidence type="ECO:0000313" key="4">
    <source>
        <dbReference type="Proteomes" id="UP000215731"/>
    </source>
</evidence>
<name>A0A256IW84_HALEZ</name>
<dbReference type="RefSeq" id="WP_094553612.1">
    <property type="nucleotide sequence ID" value="NZ_NHOZ01000145.1"/>
</dbReference>
<dbReference type="Pfam" id="PF13197">
    <property type="entry name" value="DUF4013"/>
    <property type="match status" value="1"/>
</dbReference>
<dbReference type="InterPro" id="IPR025098">
    <property type="entry name" value="DUF4013"/>
</dbReference>
<evidence type="ECO:0000256" key="1">
    <source>
        <dbReference type="SAM" id="MobiDB-lite"/>
    </source>
</evidence>